<sequence length="882" mass="99971">MSGLEALGAAASVVQVAQLSLALVTSLTSLYLSIRDAPWIMQARLVQVQTLIDISRRIAEQPQLQTPEVEAILMTCLRDSKALLQDLVVEAGGSKLKKWTHAMGSLIEEKRIISRLERLELAKASLTLCIVQIDSSLLDGIDTRLEVIHENLEEVSQTFKKELTLIRRVIEGITTRDFDVSQVRTDACLKSLAVKGQGPFPHQTLRKSKPRRGWLFANPNYISWNESEESSLLLITANPGFGKTTLAAHVCQQIRIEEMGLRDSGSHDEVKSVLIYYFFRRSNQDNEGAASTAFRTILDQFLQQVPDQLDTILEHHHPLSTGSSFEWSCEKLQDVIDCMLKKLLGSKVYIILDALDECDEDSKHKIQDWVHGLVDDREPFSVYSDAQPTLKVLVMSSPDENVFDRLSNFPTLEITETDTAEDMYAFIQNRTKDLSARRNLKPEVTRSIARFLEENARGMFLWVVLILDELYRRDERLSDEAIASKLSRIPLTLVNTYEAILQSVAPARRNDMWRIIRWLLYGKRGLTIAELEQGICLEPEITRWYDFAGDLKLLCGSLVRLERPRGNINLIHQTARDFLQSFAENATLLETGGIEMDFAAANRCLAEVCVQYLLQNRIFDELFEAVNPPDTDTVSAYQNKMEVFLSRHPFLCYATESWAFHLRAIEIPPSPLADMVRQLISCQIRRDGIMRLTYFILYQGNPHSPRGSSPVHLASYFNLPWLVKLCISEDPNSVHSVCFSRDTPLIWAAEMGSVACAEMLLDAGTDPNKVEWDGWSALHWAARNGHLAVTKLLLEHRANLEQHDSKGLTPQDWAAGSGYCDVFEALEQRADYVRKSKLDSIMREKCPMSDTVVSGSVGDWKQISNDHRFSFGSRNEFGFDVH</sequence>
<dbReference type="Gene3D" id="1.25.40.20">
    <property type="entry name" value="Ankyrin repeat-containing domain"/>
    <property type="match status" value="1"/>
</dbReference>
<evidence type="ECO:0000256" key="2">
    <source>
        <dbReference type="PROSITE-ProRule" id="PRU00023"/>
    </source>
</evidence>
<dbReference type="PANTHER" id="PTHR10039:SF14">
    <property type="entry name" value="NACHT DOMAIN-CONTAINING PROTEIN"/>
    <property type="match status" value="1"/>
</dbReference>
<dbReference type="AlphaFoldDB" id="A0A2J6RZW5"/>
<dbReference type="SUPFAM" id="SSF52540">
    <property type="entry name" value="P-loop containing nucleoside triphosphate hydrolases"/>
    <property type="match status" value="1"/>
</dbReference>
<dbReference type="Gene3D" id="3.40.50.300">
    <property type="entry name" value="P-loop containing nucleotide triphosphate hydrolases"/>
    <property type="match status" value="1"/>
</dbReference>
<keyword evidence="5" id="KW-1185">Reference proteome</keyword>
<dbReference type="PROSITE" id="PS50088">
    <property type="entry name" value="ANK_REPEAT"/>
    <property type="match status" value="2"/>
</dbReference>
<dbReference type="OrthoDB" id="674604at2759"/>
<reference evidence="4 5" key="1">
    <citation type="submission" date="2016-04" db="EMBL/GenBank/DDBJ databases">
        <title>A degradative enzymes factory behind the ericoid mycorrhizal symbiosis.</title>
        <authorList>
            <consortium name="DOE Joint Genome Institute"/>
            <person name="Martino E."/>
            <person name="Morin E."/>
            <person name="Grelet G."/>
            <person name="Kuo A."/>
            <person name="Kohler A."/>
            <person name="Daghino S."/>
            <person name="Barry K."/>
            <person name="Choi C."/>
            <person name="Cichocki N."/>
            <person name="Clum A."/>
            <person name="Copeland A."/>
            <person name="Hainaut M."/>
            <person name="Haridas S."/>
            <person name="Labutti K."/>
            <person name="Lindquist E."/>
            <person name="Lipzen A."/>
            <person name="Khouja H.-R."/>
            <person name="Murat C."/>
            <person name="Ohm R."/>
            <person name="Olson A."/>
            <person name="Spatafora J."/>
            <person name="Veneault-Fourrey C."/>
            <person name="Henrissat B."/>
            <person name="Grigoriev I."/>
            <person name="Martin F."/>
            <person name="Perotto S."/>
        </authorList>
    </citation>
    <scope>NUCLEOTIDE SEQUENCE [LARGE SCALE GENOMIC DNA]</scope>
    <source>
        <strain evidence="4 5">F</strain>
    </source>
</reference>
<dbReference type="STRING" id="1149755.A0A2J6RZW5"/>
<dbReference type="SMART" id="SM00248">
    <property type="entry name" value="ANK"/>
    <property type="match status" value="4"/>
</dbReference>
<evidence type="ECO:0000313" key="4">
    <source>
        <dbReference type="EMBL" id="PMD44050.1"/>
    </source>
</evidence>
<dbReference type="PROSITE" id="PS50297">
    <property type="entry name" value="ANK_REP_REGION"/>
    <property type="match status" value="1"/>
</dbReference>
<protein>
    <recommendedName>
        <fullName evidence="3">Nephrocystin 3-like N-terminal domain-containing protein</fullName>
    </recommendedName>
</protein>
<accession>A0A2J6RZW5</accession>
<dbReference type="EMBL" id="KZ613941">
    <property type="protein sequence ID" value="PMD44050.1"/>
    <property type="molecule type" value="Genomic_DNA"/>
</dbReference>
<dbReference type="InterPro" id="IPR027417">
    <property type="entry name" value="P-loop_NTPase"/>
</dbReference>
<feature type="repeat" description="ANK" evidence="2">
    <location>
        <begin position="740"/>
        <end position="772"/>
    </location>
</feature>
<evidence type="ECO:0000313" key="5">
    <source>
        <dbReference type="Proteomes" id="UP000235786"/>
    </source>
</evidence>
<dbReference type="Pfam" id="PF12796">
    <property type="entry name" value="Ank_2"/>
    <property type="match status" value="1"/>
</dbReference>
<organism evidence="4 5">
    <name type="scientific">Hyaloscypha variabilis (strain UAMH 11265 / GT02V1 / F)</name>
    <name type="common">Meliniomyces variabilis</name>
    <dbReference type="NCBI Taxonomy" id="1149755"/>
    <lineage>
        <taxon>Eukaryota</taxon>
        <taxon>Fungi</taxon>
        <taxon>Dikarya</taxon>
        <taxon>Ascomycota</taxon>
        <taxon>Pezizomycotina</taxon>
        <taxon>Leotiomycetes</taxon>
        <taxon>Helotiales</taxon>
        <taxon>Hyaloscyphaceae</taxon>
        <taxon>Hyaloscypha</taxon>
        <taxon>Hyaloscypha variabilis</taxon>
    </lineage>
</organism>
<feature type="repeat" description="ANK" evidence="2">
    <location>
        <begin position="773"/>
        <end position="805"/>
    </location>
</feature>
<dbReference type="Proteomes" id="UP000235786">
    <property type="component" value="Unassembled WGS sequence"/>
</dbReference>
<dbReference type="PANTHER" id="PTHR10039">
    <property type="entry name" value="AMELOGENIN"/>
    <property type="match status" value="1"/>
</dbReference>
<proteinExistence type="predicted"/>
<evidence type="ECO:0000259" key="3">
    <source>
        <dbReference type="Pfam" id="PF24883"/>
    </source>
</evidence>
<evidence type="ECO:0000256" key="1">
    <source>
        <dbReference type="ARBA" id="ARBA00022737"/>
    </source>
</evidence>
<gene>
    <name evidence="4" type="ORF">L207DRAFT_453426</name>
</gene>
<name>A0A2J6RZW5_HYAVF</name>
<dbReference type="InterPro" id="IPR002110">
    <property type="entry name" value="Ankyrin_rpt"/>
</dbReference>
<dbReference type="InterPro" id="IPR036770">
    <property type="entry name" value="Ankyrin_rpt-contain_sf"/>
</dbReference>
<keyword evidence="1" id="KW-0677">Repeat</keyword>
<feature type="domain" description="Nephrocystin 3-like N-terminal" evidence="3">
    <location>
        <begin position="213"/>
        <end position="396"/>
    </location>
</feature>
<dbReference type="Pfam" id="PF24883">
    <property type="entry name" value="NPHP3_N"/>
    <property type="match status" value="1"/>
</dbReference>
<dbReference type="InterPro" id="IPR056884">
    <property type="entry name" value="NPHP3-like_N"/>
</dbReference>
<dbReference type="SUPFAM" id="SSF48403">
    <property type="entry name" value="Ankyrin repeat"/>
    <property type="match status" value="1"/>
</dbReference>
<keyword evidence="2" id="KW-0040">ANK repeat</keyword>